<dbReference type="AlphaFoldDB" id="A0A3P6CGG0"/>
<proteinExistence type="predicted"/>
<reference evidence="1" key="1">
    <citation type="submission" date="2018-11" db="EMBL/GenBank/DDBJ databases">
        <authorList>
            <consortium name="Genoscope - CEA"/>
            <person name="William W."/>
        </authorList>
    </citation>
    <scope>NUCLEOTIDE SEQUENCE</scope>
</reference>
<dbReference type="EMBL" id="LR031873">
    <property type="protein sequence ID" value="VDD14526.1"/>
    <property type="molecule type" value="Genomic_DNA"/>
</dbReference>
<gene>
    <name evidence="1" type="ORF">BOLC4T27695H</name>
</gene>
<accession>A0A3P6CGG0</accession>
<organism evidence="1">
    <name type="scientific">Brassica oleracea</name>
    <name type="common">Wild cabbage</name>
    <dbReference type="NCBI Taxonomy" id="3712"/>
    <lineage>
        <taxon>Eukaryota</taxon>
        <taxon>Viridiplantae</taxon>
        <taxon>Streptophyta</taxon>
        <taxon>Embryophyta</taxon>
        <taxon>Tracheophyta</taxon>
        <taxon>Spermatophyta</taxon>
        <taxon>Magnoliopsida</taxon>
        <taxon>eudicotyledons</taxon>
        <taxon>Gunneridae</taxon>
        <taxon>Pentapetalae</taxon>
        <taxon>rosids</taxon>
        <taxon>malvids</taxon>
        <taxon>Brassicales</taxon>
        <taxon>Brassicaceae</taxon>
        <taxon>Brassiceae</taxon>
        <taxon>Brassica</taxon>
    </lineage>
</organism>
<sequence length="58" mass="6655">MSLPSIRLRSSQRDCLLLVASARKSRRELVCCSCQSTCTFPKCLWILCSYQWLLLLSS</sequence>
<evidence type="ECO:0000313" key="1">
    <source>
        <dbReference type="EMBL" id="VDD14526.1"/>
    </source>
</evidence>
<name>A0A3P6CGG0_BRAOL</name>
<protein>
    <submittedName>
        <fullName evidence="1">Uncharacterized protein</fullName>
    </submittedName>
</protein>